<comment type="caution">
    <text evidence="1">The sequence shown here is derived from an EMBL/GenBank/DDBJ whole genome shotgun (WGS) entry which is preliminary data.</text>
</comment>
<proteinExistence type="predicted"/>
<dbReference type="SUPFAM" id="SSF109604">
    <property type="entry name" value="HD-domain/PDEase-like"/>
    <property type="match status" value="1"/>
</dbReference>
<protein>
    <recommendedName>
        <fullName evidence="2">HD domain-containing protein</fullName>
    </recommendedName>
</protein>
<name>A0A0F9XB00_9ZZZZ</name>
<dbReference type="EMBL" id="LAZR01000125">
    <property type="protein sequence ID" value="KKN88778.1"/>
    <property type="molecule type" value="Genomic_DNA"/>
</dbReference>
<sequence length="168" mass="19110">MTKVLALVKRFTTDKVLGKAIALAADIHKDDLYGGGPYIFHLLQVLKTVQEQDESIEVQVAAILHDAMEDHPQSESRISLFLEEHNLVRVHEILTGLTRHYFGKETYNEFLDRAILDRDTTVVKLADIQRNAAPKPGRTEHHIRLALERYIPAMAKVTKALLAHERAR</sequence>
<organism evidence="1">
    <name type="scientific">marine sediment metagenome</name>
    <dbReference type="NCBI Taxonomy" id="412755"/>
    <lineage>
        <taxon>unclassified sequences</taxon>
        <taxon>metagenomes</taxon>
        <taxon>ecological metagenomes</taxon>
    </lineage>
</organism>
<evidence type="ECO:0000313" key="1">
    <source>
        <dbReference type="EMBL" id="KKN88778.1"/>
    </source>
</evidence>
<accession>A0A0F9XB00</accession>
<dbReference type="AlphaFoldDB" id="A0A0F9XB00"/>
<gene>
    <name evidence="1" type="ORF">LCGC14_0243850</name>
</gene>
<dbReference type="Gene3D" id="1.10.3210.10">
    <property type="entry name" value="Hypothetical protein af1432"/>
    <property type="match status" value="1"/>
</dbReference>
<reference evidence="1" key="1">
    <citation type="journal article" date="2015" name="Nature">
        <title>Complex archaea that bridge the gap between prokaryotes and eukaryotes.</title>
        <authorList>
            <person name="Spang A."/>
            <person name="Saw J.H."/>
            <person name="Jorgensen S.L."/>
            <person name="Zaremba-Niedzwiedzka K."/>
            <person name="Martijn J."/>
            <person name="Lind A.E."/>
            <person name="van Eijk R."/>
            <person name="Schleper C."/>
            <person name="Guy L."/>
            <person name="Ettema T.J."/>
        </authorList>
    </citation>
    <scope>NUCLEOTIDE SEQUENCE</scope>
</reference>
<evidence type="ECO:0008006" key="2">
    <source>
        <dbReference type="Google" id="ProtNLM"/>
    </source>
</evidence>